<organism evidence="3 5">
    <name type="scientific">Escherichia coli</name>
    <dbReference type="NCBI Taxonomy" id="562"/>
    <lineage>
        <taxon>Bacteria</taxon>
        <taxon>Pseudomonadati</taxon>
        <taxon>Pseudomonadota</taxon>
        <taxon>Gammaproteobacteria</taxon>
        <taxon>Enterobacterales</taxon>
        <taxon>Enterobacteriaceae</taxon>
        <taxon>Escherichia</taxon>
    </lineage>
</organism>
<comment type="caution">
    <text evidence="3">The sequence shown here is derived from an EMBL/GenBank/DDBJ whole genome shotgun (WGS) entry which is preliminary data.</text>
</comment>
<dbReference type="Pfam" id="PF10097">
    <property type="entry name" value="DUF2335"/>
    <property type="match status" value="1"/>
</dbReference>
<dbReference type="EMBL" id="WTQT01000001">
    <property type="protein sequence ID" value="MWR36573.1"/>
    <property type="molecule type" value="Genomic_DNA"/>
</dbReference>
<reference evidence="5 6" key="1">
    <citation type="submission" date="2019-12" db="EMBL/GenBank/DDBJ databases">
        <title>Enteriobacteria Tanzani isolates_8377-8380.</title>
        <authorList>
            <person name="Subbiah M."/>
            <person name="Call D."/>
        </authorList>
    </citation>
    <scope>NUCLEOTIDE SEQUENCE [LARGE SCALE GENOMIC DNA]</scope>
    <source>
        <strain evidence="4 6">8379wE2</strain>
        <strain evidence="3 5">8380wG1</strain>
    </source>
</reference>
<dbReference type="AlphaFoldDB" id="A0A6D0IEQ1"/>
<sequence>MSSKPRKQAAVLKKHQENKASQKAVPDSDGIDEDIDSSEYDESQEVVEKLSAVANLDPELKSKLTPELLERVSKNPKVIAMFQQESFQGPLPPPAMLLQYNQILPGGAERIFRLTEKEQEHRHKTQSDALLGAVSRDKRGQWMGFCIAMVVLVMAAFFANRGNTWFAGTLATLDLVGLTTVFVYGRKKPK</sequence>
<dbReference type="EMBL" id="WTQJ01000004">
    <property type="protein sequence ID" value="MWR12418.1"/>
    <property type="molecule type" value="Genomic_DNA"/>
</dbReference>
<keyword evidence="2" id="KW-0472">Membrane</keyword>
<evidence type="ECO:0000313" key="3">
    <source>
        <dbReference type="EMBL" id="MWR12418.1"/>
    </source>
</evidence>
<evidence type="ECO:0000256" key="1">
    <source>
        <dbReference type="SAM" id="MobiDB-lite"/>
    </source>
</evidence>
<keyword evidence="2" id="KW-0812">Transmembrane</keyword>
<evidence type="ECO:0000256" key="2">
    <source>
        <dbReference type="SAM" id="Phobius"/>
    </source>
</evidence>
<evidence type="ECO:0000313" key="5">
    <source>
        <dbReference type="Proteomes" id="UP000430387"/>
    </source>
</evidence>
<feature type="transmembrane region" description="Helical" evidence="2">
    <location>
        <begin position="142"/>
        <end position="159"/>
    </location>
</feature>
<evidence type="ECO:0000313" key="4">
    <source>
        <dbReference type="EMBL" id="MWR36573.1"/>
    </source>
</evidence>
<feature type="region of interest" description="Disordered" evidence="1">
    <location>
        <begin position="1"/>
        <end position="44"/>
    </location>
</feature>
<dbReference type="Proteomes" id="UP000460875">
    <property type="component" value="Unassembled WGS sequence"/>
</dbReference>
<feature type="transmembrane region" description="Helical" evidence="2">
    <location>
        <begin position="165"/>
        <end position="185"/>
    </location>
</feature>
<keyword evidence="2" id="KW-1133">Transmembrane helix</keyword>
<feature type="compositionally biased region" description="Acidic residues" evidence="1">
    <location>
        <begin position="29"/>
        <end position="44"/>
    </location>
</feature>
<dbReference type="InterPro" id="IPR019284">
    <property type="entry name" value="RP532"/>
</dbReference>
<protein>
    <submittedName>
        <fullName evidence="3">DUF2335 domain-containing protein</fullName>
    </submittedName>
</protein>
<proteinExistence type="predicted"/>
<accession>A0A6D0IEQ1</accession>
<name>A0A6D0IEQ1_ECOLX</name>
<dbReference type="Proteomes" id="UP000430387">
    <property type="component" value="Unassembled WGS sequence"/>
</dbReference>
<evidence type="ECO:0000313" key="6">
    <source>
        <dbReference type="Proteomes" id="UP000460875"/>
    </source>
</evidence>
<gene>
    <name evidence="4" type="ORF">GP975_00305</name>
    <name evidence="3" type="ORF">GQA06_01000</name>
</gene>